<protein>
    <recommendedName>
        <fullName evidence="2">Large polyvalent protein associated domain-containing protein</fullName>
    </recommendedName>
</protein>
<dbReference type="Pfam" id="PF18857">
    <property type="entry name" value="LPD38"/>
    <property type="match status" value="1"/>
</dbReference>
<evidence type="ECO:0000256" key="1">
    <source>
        <dbReference type="SAM" id="MobiDB-lite"/>
    </source>
</evidence>
<accession>A0A0F9P9M2</accession>
<evidence type="ECO:0000259" key="2">
    <source>
        <dbReference type="Pfam" id="PF18857"/>
    </source>
</evidence>
<reference evidence="3" key="1">
    <citation type="journal article" date="2015" name="Nature">
        <title>Complex archaea that bridge the gap between prokaryotes and eukaryotes.</title>
        <authorList>
            <person name="Spang A."/>
            <person name="Saw J.H."/>
            <person name="Jorgensen S.L."/>
            <person name="Zaremba-Niedzwiedzka K."/>
            <person name="Martijn J."/>
            <person name="Lind A.E."/>
            <person name="van Eijk R."/>
            <person name="Schleper C."/>
            <person name="Guy L."/>
            <person name="Ettema T.J."/>
        </authorList>
    </citation>
    <scope>NUCLEOTIDE SEQUENCE</scope>
</reference>
<feature type="non-terminal residue" evidence="3">
    <location>
        <position position="1"/>
    </location>
</feature>
<gene>
    <name evidence="3" type="ORF">LCGC14_0928370</name>
</gene>
<evidence type="ECO:0000313" key="3">
    <source>
        <dbReference type="EMBL" id="KKN21157.1"/>
    </source>
</evidence>
<proteinExistence type="predicted"/>
<dbReference type="AlphaFoldDB" id="A0A0F9P9M2"/>
<dbReference type="EMBL" id="LAZR01003175">
    <property type="protein sequence ID" value="KKN21157.1"/>
    <property type="molecule type" value="Genomic_DNA"/>
</dbReference>
<feature type="domain" description="Large polyvalent protein associated" evidence="2">
    <location>
        <begin position="644"/>
        <end position="830"/>
    </location>
</feature>
<name>A0A0F9P9M2_9ZZZZ</name>
<feature type="region of interest" description="Disordered" evidence="1">
    <location>
        <begin position="61"/>
        <end position="86"/>
    </location>
</feature>
<sequence>AVFREDTLKVDFGKGPEPVAIGDVTVKRHGRPKALEGIGGVKAREFGMTEQAEMERFAREGGFPGERGSLRLKEPPPFEPTSPEGKVFSRLSKTETAEKTSTTEKLYTMTVDALRPLQRTVTEMERLKGERLPVEENAYSLSRLLAGWTSKVSEFLENSPFEAKTLKPTGTKPLREILRPFENQLDDLRVYLVSRRAIELAGREKPIETGIPLEEAGAVLSRMEAKHPTIRKAAAELQEFQDLVLGYIRDSEMISPEQYQVIKSLNKEYVPFFRVMEQKGIATGRIGKERLGDLWSPIKRIKGSERQIIDPLESIVKNLYTIINLADRNAAMLALVRQAERTKGSGRFIERVKTPVRPTRFEIGEIKKSLREAGFSEADMKVADLDVLATVFRPSHLSSPKEGVLTVMDQGKRRYYKVHDQDLYKALQGLDKESGGLIVWLLSKPASLLRLGATGLSPEFLIRNPLRDTMDAWFQSEVGFKPGLDTVRGLASFLKKDEWYHEWRRGGGEHAALISIDRTTVQKNLRDLMMGRPEWVVRHPIEAARIFSESLEAATRIGVFRKARGKGLGLRESGFESREATLDFQRMGAKTRAVNRIVAFWNAAVQGTDKYVRTHRRNPVGAMVKGTIGVTVPSLLLYWVNKDDPRYQSLPRWERDIFWHIPTDGTPLEDVTPFLRIPKPFLWGLTYGTFVERFAEWVDKEHPRAWDGFIDSMLEGTLPDIIPTGMRPMLENLTNYDFFRERPIEPRGLERLPPEERAKPYTSELSKTTIRALARNGIRIPGLDSPAKLDHFIYGHSAGTGRMIVQAIDTLLPREGAERPERTAADIPLVRALATRFPTGGAEPIEKFWQRFEELDQKWQAYRASRKYPGRDVRGQKLTPSEGREYLKLKSYRKRMQNARERIRRIAYDQKKTPAQKRQEIEYWMLKNIRWAQEALGWEPKIEVPERPTRIDFRPDESVLGGIE</sequence>
<organism evidence="3">
    <name type="scientific">marine sediment metagenome</name>
    <dbReference type="NCBI Taxonomy" id="412755"/>
    <lineage>
        <taxon>unclassified sequences</taxon>
        <taxon>metagenomes</taxon>
        <taxon>ecological metagenomes</taxon>
    </lineage>
</organism>
<dbReference type="InterPro" id="IPR040561">
    <property type="entry name" value="LPD38"/>
</dbReference>
<comment type="caution">
    <text evidence="3">The sequence shown here is derived from an EMBL/GenBank/DDBJ whole genome shotgun (WGS) entry which is preliminary data.</text>
</comment>